<dbReference type="HOGENOM" id="CLU_000949_0_0_1"/>
<gene>
    <name evidence="1" type="ORF">TTHERM_00070779</name>
</gene>
<organism evidence="1 2">
    <name type="scientific">Tetrahymena thermophila (strain SB210)</name>
    <dbReference type="NCBI Taxonomy" id="312017"/>
    <lineage>
        <taxon>Eukaryota</taxon>
        <taxon>Sar</taxon>
        <taxon>Alveolata</taxon>
        <taxon>Ciliophora</taxon>
        <taxon>Intramacronucleata</taxon>
        <taxon>Oligohymenophorea</taxon>
        <taxon>Hymenostomatida</taxon>
        <taxon>Tetrahymenina</taxon>
        <taxon>Tetrahymenidae</taxon>
        <taxon>Tetrahymena</taxon>
    </lineage>
</organism>
<dbReference type="GO" id="GO:0006508">
    <property type="term" value="P:proteolysis"/>
    <property type="evidence" value="ECO:0007669"/>
    <property type="project" value="UniProtKB-KW"/>
</dbReference>
<evidence type="ECO:0000313" key="2">
    <source>
        <dbReference type="Proteomes" id="UP000009168"/>
    </source>
</evidence>
<dbReference type="KEGG" id="tet:TTHERM_00070779"/>
<dbReference type="SUPFAM" id="SSF50978">
    <property type="entry name" value="WD40 repeat-like"/>
    <property type="match status" value="1"/>
</dbReference>
<dbReference type="InParanoid" id="A4VEU5"/>
<reference evidence="2" key="1">
    <citation type="journal article" date="2006" name="PLoS Biol.">
        <title>Macronuclear genome sequence of the ciliate Tetrahymena thermophila, a model eukaryote.</title>
        <authorList>
            <person name="Eisen J.A."/>
            <person name="Coyne R.S."/>
            <person name="Wu M."/>
            <person name="Wu D."/>
            <person name="Thiagarajan M."/>
            <person name="Wortman J.R."/>
            <person name="Badger J.H."/>
            <person name="Ren Q."/>
            <person name="Amedeo P."/>
            <person name="Jones K.M."/>
            <person name="Tallon L.J."/>
            <person name="Delcher A.L."/>
            <person name="Salzberg S.L."/>
            <person name="Silva J.C."/>
            <person name="Haas B.J."/>
            <person name="Majoros W.H."/>
            <person name="Farzad M."/>
            <person name="Carlton J.M."/>
            <person name="Smith R.K. Jr."/>
            <person name="Garg J."/>
            <person name="Pearlman R.E."/>
            <person name="Karrer K.M."/>
            <person name="Sun L."/>
            <person name="Manning G."/>
            <person name="Elde N.C."/>
            <person name="Turkewitz A.P."/>
            <person name="Asai D.J."/>
            <person name="Wilkes D.E."/>
            <person name="Wang Y."/>
            <person name="Cai H."/>
            <person name="Collins K."/>
            <person name="Stewart B.A."/>
            <person name="Lee S.R."/>
            <person name="Wilamowska K."/>
            <person name="Weinberg Z."/>
            <person name="Ruzzo W.L."/>
            <person name="Wloga D."/>
            <person name="Gaertig J."/>
            <person name="Frankel J."/>
            <person name="Tsao C.-C."/>
            <person name="Gorovsky M.A."/>
            <person name="Keeling P.J."/>
            <person name="Waller R.F."/>
            <person name="Patron N.J."/>
            <person name="Cherry J.M."/>
            <person name="Stover N.A."/>
            <person name="Krieger C.J."/>
            <person name="del Toro C."/>
            <person name="Ryder H.F."/>
            <person name="Williamson S.C."/>
            <person name="Barbeau R.A."/>
            <person name="Hamilton E.P."/>
            <person name="Orias E."/>
        </authorList>
    </citation>
    <scope>NUCLEOTIDE SEQUENCE [LARGE SCALE GENOMIC DNA]</scope>
    <source>
        <strain evidence="2">SB210</strain>
    </source>
</reference>
<dbReference type="InterPro" id="IPR036322">
    <property type="entry name" value="WD40_repeat_dom_sf"/>
</dbReference>
<sequence length="1637" mass="191259">MADVTLLQTIELPQFITQAIYAEDIDLLIISGFNGLISSFNTKTVTNIYKSGSYQLEIQSITDIFLSQDYQYIYVGAFLSGMFVLKINQAVDNINNLQDETIFILAGTGIMGDTAQSCLQTRDFYVYCYDLWTGLYFANAQQLAQSNQNEFPITFTFTYYWPQVQPIPSIQALITNSAETILFCAVRSFGIYLFDIRQRDKLQLIQLISSNSIPFSIQLSRNELYLYMSNNQNIYSFNQVQVNLNDDFPNLFNIHQSNFKEIPFNYKQRCYTDLSDSYLFGAFDYDGIYVFPIYRNPYRLNITNFQVYPFYTDELLFDLQGKYIIFPQYFKGPVLSIYQYYPLDNSLQQKDISPMNMKLIKNYYYNTSDYTPNMAFSVDRTLAIQSFQSFLILYNTTDVLDFQILSTWQKPNYLLGDLYNSIIAQNNKWIFGISLQYGYFLLDIQNKTNPYLANYSITHSGFSLVASKYYNLAYIAECTQGFSILDTAAFPQFKYMSRLNIPGCTFMVLPIQKDEYILVTQNDKGVLTLIDIRNKYNPVIINQIYYQNQYSQAVCSCNTMKYIFITISNGILTMPFFSEVKIHTDVFLMKHFLNTQQPQKQKYSRQNFTQSDNNSNIFNEYIFQVGQNIVLDFIILYPINLGMKVSNVYFYQNGNIVNIPQYFTFDQQQQSLQMQINSQLIDNNQAISNLKIILIKSYTPLDATSFIYFAEDSADLGITNSTQSFLIYQYLINLNIINFDGIINENYNVQSAFNFDQKLQSQLFDQKIIQNSSYEAILQQITQKVSLTIKKSYSYNPFKYYVISSLKFDNSNRFQFISTNSLQSIQVILQINSEIGKLIHKNQDSVNFQISESQDQLQIIGTLQNVNKVLSQQIIFANSSSVNQNSLSAIQITINDNINYPLTNSIRIFECNFIKLKNQIQVNKKFNLQKQIENQFKEGIIDIESDIVIQFSSKSFYIGDTQKITYQTYVQNSDGEFVLIPPSLWLQQQSNDKLNFKGTTTSSIYRNYYKFKVKATDGYTTAADYFVVQVSGIPFTYAINLLIKILGPLLGILGLYQQRHFFYNIIFQKQVTFSNEEVECGQEYQKKLIIIGKQNEDAIFIVRTLFKNVMQKPQQRLSKGEVELPCHRASVDQQENMDNLSEEQNKKNQQDEIKFKDFEKLEQKNGFNIFLKKANNQQYKKLLSNFLKIKSKGEKSSLEKRYLNKSGSLVLSQAIQDIINFKIKPSTYQKQSNEQYLNELQDVNSVLQRAIRAQISRNLLKHDQKSQIIYELIKNYCFQNINQNKNDWYKAIIKIQYKSKRNSQQNNNYSSFDTFPSLDFKYDQLLFIFQQILNIEKSEITKIPHSFNSFKKYINVYFKDINLYLFREVIFADVLGFPQKKPSGFQPSVGQSIHINSYNFSQIIAFKKREICSYLRPIYQFLNMEYSKYGFSKNMRLPAWLQFDQKNGFIILHGIPQQQDIEEILIKIYDTNKYVIQQFIIKIKFSMQSDKQQQQIDEIYTDLEESKQLITQTKYQPIQKIKKPMILQQNSQSKYQFLKNFSDSLSPSSQNQSSFQNELKINKSVIQNLNSIQKTYPDQDDIIQGSIESNIGEELSKSETIAFSVFTTHRNSISEKQEQQFLNFQQIFQTDEINENL</sequence>
<protein>
    <submittedName>
        <fullName evidence="1">Calpain family cysteine protease</fullName>
    </submittedName>
</protein>
<keyword evidence="2" id="KW-1185">Reference proteome</keyword>
<dbReference type="Proteomes" id="UP000009168">
    <property type="component" value="Unassembled WGS sequence"/>
</dbReference>
<name>A4VEU5_TETTS</name>
<dbReference type="RefSeq" id="XP_001470713.2">
    <property type="nucleotide sequence ID" value="XM_001470663.2"/>
</dbReference>
<keyword evidence="1" id="KW-0645">Protease</keyword>
<accession>A4VEU5</accession>
<dbReference type="SUPFAM" id="SSF101908">
    <property type="entry name" value="Putative isomerase YbhE"/>
    <property type="match status" value="1"/>
</dbReference>
<dbReference type="EMBL" id="GG662853">
    <property type="protein sequence ID" value="EDK32041.2"/>
    <property type="molecule type" value="Genomic_DNA"/>
</dbReference>
<dbReference type="OrthoDB" id="327717at2759"/>
<proteinExistence type="predicted"/>
<dbReference type="GeneID" id="7828988"/>
<keyword evidence="1" id="KW-0378">Hydrolase</keyword>
<dbReference type="GO" id="GO:0008233">
    <property type="term" value="F:peptidase activity"/>
    <property type="evidence" value="ECO:0007669"/>
    <property type="project" value="UniProtKB-KW"/>
</dbReference>
<evidence type="ECO:0000313" key="1">
    <source>
        <dbReference type="EMBL" id="EDK32041.2"/>
    </source>
</evidence>